<dbReference type="CDD" id="cd04604">
    <property type="entry name" value="CBS_pair_SIS_assoc"/>
    <property type="match status" value="1"/>
</dbReference>
<feature type="domain" description="CBS" evidence="7">
    <location>
        <begin position="227"/>
        <end position="285"/>
    </location>
</feature>
<dbReference type="SUPFAM" id="SSF53697">
    <property type="entry name" value="SIS domain"/>
    <property type="match status" value="1"/>
</dbReference>
<feature type="domain" description="CBS" evidence="7">
    <location>
        <begin position="295"/>
        <end position="348"/>
    </location>
</feature>
<evidence type="ECO:0000259" key="7">
    <source>
        <dbReference type="PROSITE" id="PS51371"/>
    </source>
</evidence>
<dbReference type="NCBIfam" id="TIGR00393">
    <property type="entry name" value="kpsF"/>
    <property type="match status" value="1"/>
</dbReference>
<organism evidence="9">
    <name type="scientific">Tetraselmis sp. GSL018</name>
    <dbReference type="NCBI Taxonomy" id="582737"/>
    <lineage>
        <taxon>Eukaryota</taxon>
        <taxon>Viridiplantae</taxon>
        <taxon>Chlorophyta</taxon>
        <taxon>core chlorophytes</taxon>
        <taxon>Chlorodendrophyceae</taxon>
        <taxon>Chlorodendrales</taxon>
        <taxon>Chlorodendraceae</taxon>
        <taxon>Tetraselmis</taxon>
    </lineage>
</organism>
<comment type="similarity">
    <text evidence="1 4">Belongs to the SIS family. GutQ/KpsF subfamily.</text>
</comment>
<dbReference type="InterPro" id="IPR046342">
    <property type="entry name" value="CBS_dom_sf"/>
</dbReference>
<dbReference type="InterPro" id="IPR001347">
    <property type="entry name" value="SIS_dom"/>
</dbReference>
<dbReference type="EMBL" id="GBEZ01015178">
    <property type="protein sequence ID" value="JAC70964.1"/>
    <property type="molecule type" value="Transcribed_RNA"/>
</dbReference>
<gene>
    <name evidence="9" type="ORF">TSPGSL018_2997</name>
</gene>
<accession>A0A061RJL5</accession>
<evidence type="ECO:0000256" key="5">
    <source>
        <dbReference type="PIRSR" id="PIRSR004692-3"/>
    </source>
</evidence>
<evidence type="ECO:0000256" key="4">
    <source>
        <dbReference type="PIRNR" id="PIRNR004692"/>
    </source>
</evidence>
<dbReference type="AlphaFoldDB" id="A0A061RJL5"/>
<dbReference type="GO" id="GO:0097367">
    <property type="term" value="F:carbohydrate derivative binding"/>
    <property type="evidence" value="ECO:0007669"/>
    <property type="project" value="InterPro"/>
</dbReference>
<proteinExistence type="inferred from homology"/>
<dbReference type="Gene3D" id="3.40.50.10490">
    <property type="entry name" value="Glucose-6-phosphate isomerase like protein, domain 1"/>
    <property type="match status" value="1"/>
</dbReference>
<dbReference type="PROSITE" id="PS51464">
    <property type="entry name" value="SIS"/>
    <property type="match status" value="1"/>
</dbReference>
<keyword evidence="9" id="KW-0413">Isomerase</keyword>
<sequence length="348" mass="37534">METPTSHPELRRGLSNSFSGDVNLNHCNVNALRDLFTRQQGFLDYFFSNLEYDSVERFCQTCLDCTGVICFTGVGKSGFIAQKITQTLVSTGTKAVFLSPTDALHGDIGIIGQDDLLVCFSKSGGTDELLKLLPYAKAKGAKLVSVASVRGSKMEEMCDMSVILPLERELCPFDLAPVTSTAIQMLFGDTVAIALMLAHNLTQDEYAMNHPAGRIGKRLILKVSDVMISGEMIPKVSPDVKVVETLVELSSKGCGCVLVVDGGNSLLGTFTDGDLRRSLQANGPEILDSPVAEFMHREPTCITATEKAATAMTAMEHPRKISFLPVVSEEDGLLVGILTLHNLVMVGL</sequence>
<dbReference type="PROSITE" id="PS51371">
    <property type="entry name" value="CBS"/>
    <property type="match status" value="2"/>
</dbReference>
<dbReference type="GO" id="GO:0005975">
    <property type="term" value="P:carbohydrate metabolic process"/>
    <property type="evidence" value="ECO:0007669"/>
    <property type="project" value="InterPro"/>
</dbReference>
<evidence type="ECO:0000256" key="1">
    <source>
        <dbReference type="ARBA" id="ARBA00008165"/>
    </source>
</evidence>
<dbReference type="Pfam" id="PF00571">
    <property type="entry name" value="CBS"/>
    <property type="match status" value="2"/>
</dbReference>
<evidence type="ECO:0000259" key="8">
    <source>
        <dbReference type="PROSITE" id="PS51464"/>
    </source>
</evidence>
<protein>
    <submittedName>
        <fullName evidence="9">Arabinose-5-phosphate isomerase</fullName>
    </submittedName>
</protein>
<evidence type="ECO:0000256" key="6">
    <source>
        <dbReference type="PROSITE-ProRule" id="PRU00703"/>
    </source>
</evidence>
<feature type="site" description="Catalytically relevant" evidence="5">
    <location>
        <position position="210"/>
    </location>
</feature>
<dbReference type="PANTHER" id="PTHR47476:SF2">
    <property type="entry name" value="ARABINOSE 5-PHOSPHATE ISOMERASE-RELATED"/>
    <property type="match status" value="1"/>
</dbReference>
<dbReference type="Pfam" id="PF01380">
    <property type="entry name" value="SIS"/>
    <property type="match status" value="1"/>
</dbReference>
<evidence type="ECO:0000313" key="9">
    <source>
        <dbReference type="EMBL" id="JAC70964.1"/>
    </source>
</evidence>
<dbReference type="SMART" id="SM00116">
    <property type="entry name" value="CBS"/>
    <property type="match status" value="2"/>
</dbReference>
<dbReference type="CDD" id="cd05014">
    <property type="entry name" value="SIS_Kpsf"/>
    <property type="match status" value="1"/>
</dbReference>
<dbReference type="InterPro" id="IPR035474">
    <property type="entry name" value="SIS_Kpsf"/>
</dbReference>
<dbReference type="GO" id="GO:1901135">
    <property type="term" value="P:carbohydrate derivative metabolic process"/>
    <property type="evidence" value="ECO:0007669"/>
    <property type="project" value="InterPro"/>
</dbReference>
<dbReference type="InterPro" id="IPR000644">
    <property type="entry name" value="CBS_dom"/>
</dbReference>
<dbReference type="GO" id="GO:0016853">
    <property type="term" value="F:isomerase activity"/>
    <property type="evidence" value="ECO:0007669"/>
    <property type="project" value="UniProtKB-KW"/>
</dbReference>
<keyword evidence="3 6" id="KW-0129">CBS domain</keyword>
<feature type="site" description="Catalytically relevant" evidence="5">
    <location>
        <position position="76"/>
    </location>
</feature>
<dbReference type="InterPro" id="IPR004800">
    <property type="entry name" value="KdsD/KpsF-type"/>
</dbReference>
<evidence type="ECO:0000256" key="2">
    <source>
        <dbReference type="ARBA" id="ARBA00022737"/>
    </source>
</evidence>
<name>A0A061RJL5_9CHLO</name>
<feature type="site" description="Catalytically relevant" evidence="5">
    <location>
        <position position="169"/>
    </location>
</feature>
<feature type="domain" description="SIS" evidence="8">
    <location>
        <begin position="59"/>
        <end position="201"/>
    </location>
</feature>
<evidence type="ECO:0000256" key="3">
    <source>
        <dbReference type="ARBA" id="ARBA00023122"/>
    </source>
</evidence>
<dbReference type="InterPro" id="IPR046348">
    <property type="entry name" value="SIS_dom_sf"/>
</dbReference>
<dbReference type="PIRSF" id="PIRSF004692">
    <property type="entry name" value="KdsD_KpsF"/>
    <property type="match status" value="1"/>
</dbReference>
<keyword evidence="2" id="KW-0677">Repeat</keyword>
<dbReference type="Gene3D" id="3.10.580.10">
    <property type="entry name" value="CBS-domain"/>
    <property type="match status" value="1"/>
</dbReference>
<dbReference type="PANTHER" id="PTHR47476">
    <property type="match status" value="1"/>
</dbReference>
<feature type="site" description="Catalytically relevant" evidence="5">
    <location>
        <position position="128"/>
    </location>
</feature>
<reference evidence="9" key="1">
    <citation type="submission" date="2014-05" db="EMBL/GenBank/DDBJ databases">
        <title>The transcriptome of the halophilic microalga Tetraselmis sp. GSL018 isolated from the Great Salt Lake, Utah.</title>
        <authorList>
            <person name="Jinkerson R.E."/>
            <person name="D'Adamo S."/>
            <person name="Posewitz M.C."/>
        </authorList>
    </citation>
    <scope>NUCLEOTIDE SEQUENCE</scope>
    <source>
        <strain evidence="9">GSL018</strain>
    </source>
</reference>